<feature type="region of interest" description="Disordered" evidence="1">
    <location>
        <begin position="99"/>
        <end position="165"/>
    </location>
</feature>
<gene>
    <name evidence="2" type="ORF">KC19_VG008600</name>
</gene>
<evidence type="ECO:0000313" key="3">
    <source>
        <dbReference type="Proteomes" id="UP000822688"/>
    </source>
</evidence>
<feature type="compositionally biased region" description="Polar residues" evidence="1">
    <location>
        <begin position="122"/>
        <end position="131"/>
    </location>
</feature>
<comment type="caution">
    <text evidence="2">The sequence shown here is derived from an EMBL/GenBank/DDBJ whole genome shotgun (WGS) entry which is preliminary data.</text>
</comment>
<keyword evidence="3" id="KW-1185">Reference proteome</keyword>
<name>A0A8T0HKQ9_CERPU</name>
<reference evidence="2" key="1">
    <citation type="submission" date="2020-06" db="EMBL/GenBank/DDBJ databases">
        <title>WGS assembly of Ceratodon purpureus strain R40.</title>
        <authorList>
            <person name="Carey S.B."/>
            <person name="Jenkins J."/>
            <person name="Shu S."/>
            <person name="Lovell J.T."/>
            <person name="Sreedasyam A."/>
            <person name="Maumus F."/>
            <person name="Tiley G.P."/>
            <person name="Fernandez-Pozo N."/>
            <person name="Barry K."/>
            <person name="Chen C."/>
            <person name="Wang M."/>
            <person name="Lipzen A."/>
            <person name="Daum C."/>
            <person name="Saski C.A."/>
            <person name="Payton A.C."/>
            <person name="Mcbreen J.C."/>
            <person name="Conrad R.E."/>
            <person name="Kollar L.M."/>
            <person name="Olsson S."/>
            <person name="Huttunen S."/>
            <person name="Landis J.B."/>
            <person name="Wickett N.J."/>
            <person name="Johnson M.G."/>
            <person name="Rensing S.A."/>
            <person name="Grimwood J."/>
            <person name="Schmutz J."/>
            <person name="Mcdaniel S.F."/>
        </authorList>
    </citation>
    <scope>NUCLEOTIDE SEQUENCE</scope>
    <source>
        <strain evidence="2">R40</strain>
    </source>
</reference>
<dbReference type="Proteomes" id="UP000822688">
    <property type="component" value="Chromosome V"/>
</dbReference>
<evidence type="ECO:0000313" key="2">
    <source>
        <dbReference type="EMBL" id="KAG0571401.1"/>
    </source>
</evidence>
<sequence length="182" mass="20077">MEGDLMKRELDEDIAELRVRRVAKRRAMDRQLASFEISETWSVFRRWAEKVVDFGDLASAPNGTNSAGTGSGADKSPEAFVEQDPVQSAMPGTVKLDVGAGNVQTCNSEDDSDWEEGMFTPPRSTQLSRNTCGDVGKSAAEVDENSEVNENDVPPSPPHRDWNFSNWNSAYNSTRMNTANPM</sequence>
<accession>A0A8T0HKQ9</accession>
<dbReference type="AlphaFoldDB" id="A0A8T0HKQ9"/>
<organism evidence="2 3">
    <name type="scientific">Ceratodon purpureus</name>
    <name type="common">Fire moss</name>
    <name type="synonym">Dicranum purpureum</name>
    <dbReference type="NCBI Taxonomy" id="3225"/>
    <lineage>
        <taxon>Eukaryota</taxon>
        <taxon>Viridiplantae</taxon>
        <taxon>Streptophyta</taxon>
        <taxon>Embryophyta</taxon>
        <taxon>Bryophyta</taxon>
        <taxon>Bryophytina</taxon>
        <taxon>Bryopsida</taxon>
        <taxon>Dicranidae</taxon>
        <taxon>Pseudoditrichales</taxon>
        <taxon>Ditrichaceae</taxon>
        <taxon>Ceratodon</taxon>
    </lineage>
</organism>
<proteinExistence type="predicted"/>
<evidence type="ECO:0000256" key="1">
    <source>
        <dbReference type="SAM" id="MobiDB-lite"/>
    </source>
</evidence>
<dbReference type="EMBL" id="CM026426">
    <property type="protein sequence ID" value="KAG0571401.1"/>
    <property type="molecule type" value="Genomic_DNA"/>
</dbReference>
<feature type="region of interest" description="Disordered" evidence="1">
    <location>
        <begin position="55"/>
        <end position="85"/>
    </location>
</feature>
<feature type="compositionally biased region" description="Acidic residues" evidence="1">
    <location>
        <begin position="141"/>
        <end position="150"/>
    </location>
</feature>
<protein>
    <submittedName>
        <fullName evidence="2">Uncharacterized protein</fullName>
    </submittedName>
</protein>